<protein>
    <submittedName>
        <fullName evidence="4">GNAT family N-acetyltransferase</fullName>
        <ecNumber evidence="4">2.3.1.-</ecNumber>
    </submittedName>
</protein>
<dbReference type="SUPFAM" id="SSF55729">
    <property type="entry name" value="Acyl-CoA N-acyltransferases (Nat)"/>
    <property type="match status" value="1"/>
</dbReference>
<comment type="caution">
    <text evidence="4">The sequence shown here is derived from an EMBL/GenBank/DDBJ whole genome shotgun (WGS) entry which is preliminary data.</text>
</comment>
<feature type="domain" description="N-acetyltransferase" evidence="3">
    <location>
        <begin position="5"/>
        <end position="155"/>
    </location>
</feature>
<dbReference type="RefSeq" id="WP_311510438.1">
    <property type="nucleotide sequence ID" value="NZ_JAVREP010000001.1"/>
</dbReference>
<gene>
    <name evidence="4" type="ORF">RM479_03455</name>
</gene>
<evidence type="ECO:0000313" key="4">
    <source>
        <dbReference type="EMBL" id="MDT0327460.1"/>
    </source>
</evidence>
<dbReference type="Pfam" id="PF13508">
    <property type="entry name" value="Acetyltransf_7"/>
    <property type="match status" value="1"/>
</dbReference>
<reference evidence="5" key="1">
    <citation type="submission" date="2023-07" db="EMBL/GenBank/DDBJ databases">
        <title>30 novel species of actinomycetes from the DSMZ collection.</title>
        <authorList>
            <person name="Nouioui I."/>
        </authorList>
    </citation>
    <scope>NUCLEOTIDE SEQUENCE [LARGE SCALE GENOMIC DNA]</scope>
    <source>
        <strain evidence="5">DSM 44743</strain>
    </source>
</reference>
<dbReference type="Proteomes" id="UP001183390">
    <property type="component" value="Unassembled WGS sequence"/>
</dbReference>
<dbReference type="Gene3D" id="3.40.630.30">
    <property type="match status" value="1"/>
</dbReference>
<dbReference type="GO" id="GO:0016746">
    <property type="term" value="F:acyltransferase activity"/>
    <property type="evidence" value="ECO:0007669"/>
    <property type="project" value="UniProtKB-KW"/>
</dbReference>
<keyword evidence="2 4" id="KW-0012">Acyltransferase</keyword>
<dbReference type="InterPro" id="IPR000182">
    <property type="entry name" value="GNAT_dom"/>
</dbReference>
<dbReference type="PROSITE" id="PS51186">
    <property type="entry name" value="GNAT"/>
    <property type="match status" value="1"/>
</dbReference>
<evidence type="ECO:0000259" key="3">
    <source>
        <dbReference type="PROSITE" id="PS51186"/>
    </source>
</evidence>
<sequence length="155" mass="16655">MRADDEARAVEVSLAAEVLFERAGVLLPPDDPRELFAHADRLLVAVDAGVVTGLAATVPLDGGVHLEQLSVHPDHGRSGIGSALLEEVCAEAAVGGSPRVTLTTFRDLPWNGPWYTARGFSVLPEEQWGEGMRALWADEEPIRVRPRVAMARPTG</sequence>
<evidence type="ECO:0000256" key="2">
    <source>
        <dbReference type="ARBA" id="ARBA00023315"/>
    </source>
</evidence>
<proteinExistence type="predicted"/>
<dbReference type="EC" id="2.3.1.-" evidence="4"/>
<name>A0ABU2M4A5_9ACTN</name>
<evidence type="ECO:0000256" key="1">
    <source>
        <dbReference type="ARBA" id="ARBA00022679"/>
    </source>
</evidence>
<dbReference type="PANTHER" id="PTHR43800:SF1">
    <property type="entry name" value="PEPTIDYL-LYSINE N-ACETYLTRANSFERASE YJAB"/>
    <property type="match status" value="1"/>
</dbReference>
<dbReference type="EMBL" id="JAVREP010000001">
    <property type="protein sequence ID" value="MDT0327460.1"/>
    <property type="molecule type" value="Genomic_DNA"/>
</dbReference>
<evidence type="ECO:0000313" key="5">
    <source>
        <dbReference type="Proteomes" id="UP001183390"/>
    </source>
</evidence>
<dbReference type="PANTHER" id="PTHR43800">
    <property type="entry name" value="PEPTIDYL-LYSINE N-ACETYLTRANSFERASE YJAB"/>
    <property type="match status" value="1"/>
</dbReference>
<keyword evidence="1 4" id="KW-0808">Transferase</keyword>
<keyword evidence="5" id="KW-1185">Reference proteome</keyword>
<dbReference type="CDD" id="cd04301">
    <property type="entry name" value="NAT_SF"/>
    <property type="match status" value="1"/>
</dbReference>
<accession>A0ABU2M4A5</accession>
<dbReference type="InterPro" id="IPR016181">
    <property type="entry name" value="Acyl_CoA_acyltransferase"/>
</dbReference>
<organism evidence="4 5">
    <name type="scientific">Nocardiopsis lambiniae</name>
    <dbReference type="NCBI Taxonomy" id="3075539"/>
    <lineage>
        <taxon>Bacteria</taxon>
        <taxon>Bacillati</taxon>
        <taxon>Actinomycetota</taxon>
        <taxon>Actinomycetes</taxon>
        <taxon>Streptosporangiales</taxon>
        <taxon>Nocardiopsidaceae</taxon>
        <taxon>Nocardiopsis</taxon>
    </lineage>
</organism>